<feature type="region of interest" description="Disordered" evidence="1">
    <location>
        <begin position="636"/>
        <end position="680"/>
    </location>
</feature>
<evidence type="ECO:0000313" key="2">
    <source>
        <dbReference type="EMBL" id="AZS38885.1"/>
    </source>
</evidence>
<name>A0A3Q9J414_9MICO</name>
<gene>
    <name evidence="2" type="ORF">CVS54_00182</name>
</gene>
<dbReference type="AlphaFoldDB" id="A0A3Q9J414"/>
<feature type="region of interest" description="Disordered" evidence="1">
    <location>
        <begin position="552"/>
        <end position="587"/>
    </location>
</feature>
<organism evidence="2 3">
    <name type="scientific">Microbacterium oxydans</name>
    <dbReference type="NCBI Taxonomy" id="82380"/>
    <lineage>
        <taxon>Bacteria</taxon>
        <taxon>Bacillati</taxon>
        <taxon>Actinomycetota</taxon>
        <taxon>Actinomycetes</taxon>
        <taxon>Micrococcales</taxon>
        <taxon>Microbacteriaceae</taxon>
        <taxon>Microbacterium</taxon>
    </lineage>
</organism>
<evidence type="ECO:0000313" key="3">
    <source>
        <dbReference type="Proteomes" id="UP000274841"/>
    </source>
</evidence>
<dbReference type="Proteomes" id="UP000274841">
    <property type="component" value="Chromosome"/>
</dbReference>
<dbReference type="KEGG" id="moy:CVS54_00182"/>
<accession>A0A3Q9J414</accession>
<proteinExistence type="predicted"/>
<reference evidence="2 3" key="1">
    <citation type="submission" date="2018-08" db="EMBL/GenBank/DDBJ databases">
        <title>Microbacterium oxydans strain HG3.</title>
        <authorList>
            <person name="ORTET P."/>
        </authorList>
    </citation>
    <scope>NUCLEOTIDE SEQUENCE [LARGE SCALE GENOMIC DNA]</scope>
    <source>
        <strain evidence="2 3">HG3</strain>
    </source>
</reference>
<feature type="compositionally biased region" description="Basic and acidic residues" evidence="1">
    <location>
        <begin position="659"/>
        <end position="674"/>
    </location>
</feature>
<evidence type="ECO:0000256" key="1">
    <source>
        <dbReference type="SAM" id="MobiDB-lite"/>
    </source>
</evidence>
<dbReference type="EMBL" id="CP031422">
    <property type="protein sequence ID" value="AZS38885.1"/>
    <property type="molecule type" value="Genomic_DNA"/>
</dbReference>
<feature type="region of interest" description="Disordered" evidence="1">
    <location>
        <begin position="417"/>
        <end position="445"/>
    </location>
</feature>
<protein>
    <submittedName>
        <fullName evidence="2">Uncharacterized protein</fullName>
    </submittedName>
</protein>
<feature type="region of interest" description="Disordered" evidence="1">
    <location>
        <begin position="204"/>
        <end position="234"/>
    </location>
</feature>
<sequence>MEEDPGARQCLAHVRCTGLLAPQTRERLQALQSRGGIALVQSDPCLDGGHRRPVLAGRAVRLEVPDVLLRGSEIAVLHRQHGLGHTVERASIAVEQRRVPVAGSDQGDVVPGLGEVSVQGVHAGEEADAVEGVAAPVRGGEGGGLLPEVDGLLLLPAVVEGDTQVRAQQRHVAGVLLPLRFRGLVEQGQRSGCHLCGALRSSDGAQRRTLGRPDEDPLRGRERGPSGVRGRHRDAQQLESALAPQAAGLQAHPEQHGHQRLLLQPCHRYVAEQFDDTVPISVQQSVPPRHRDVGRQTQVVALHGEPQSFEGQVTAHGTLRGDTPQPGDLVREDCAELAAQHPARQGRELERAAAVGSPAAETEHLSLVQRPHDVRIAGERRGERNVDGIGDADPEHASKRLRVEAALGEPVLQVVLDHRGGGSQGRGIHAGPPQRQGADERGESSCRLSCRSRRVLVDVERATDLLIIEHEVFGSDERRVDQEVEALAVEGARPIRGDDQTGAGSGTDGATQRERAIALDGGSIVEHHDQVALSLVQARGHGGPALVAVVPPVGSGQDAQQRSGECLTPRDRRRHGQPYDVGGCGGRPVHQGRGLAGAGRRADECEGRLGLERGAQSRTPDGVRRYSRYMSVPLRDKCRHPVPPQVPPSTICRNPGRTSDARRDSDERRDERCRARGACP</sequence>
<feature type="compositionally biased region" description="Basic and acidic residues" evidence="1">
    <location>
        <begin position="211"/>
        <end position="224"/>
    </location>
</feature>